<feature type="domain" description="Aminotransferase class V" evidence="1">
    <location>
        <begin position="48"/>
        <end position="364"/>
    </location>
</feature>
<dbReference type="GO" id="GO:0003824">
    <property type="term" value="F:catalytic activity"/>
    <property type="evidence" value="ECO:0007669"/>
    <property type="project" value="UniProtKB-ARBA"/>
</dbReference>
<dbReference type="InterPro" id="IPR015424">
    <property type="entry name" value="PyrdxlP-dep_Trfase"/>
</dbReference>
<dbReference type="RefSeq" id="WP_125654293.1">
    <property type="nucleotide sequence ID" value="NZ_AP019308.1"/>
</dbReference>
<dbReference type="AlphaFoldDB" id="A0A3G9IUL4"/>
<dbReference type="InterPro" id="IPR015421">
    <property type="entry name" value="PyrdxlP-dep_Trfase_major"/>
</dbReference>
<evidence type="ECO:0000259" key="1">
    <source>
        <dbReference type="Pfam" id="PF00266"/>
    </source>
</evidence>
<dbReference type="InterPro" id="IPR015422">
    <property type="entry name" value="PyrdxlP-dep_Trfase_small"/>
</dbReference>
<gene>
    <name evidence="2" type="primary">nifS</name>
    <name evidence="2" type="ORF">Back11_10800</name>
</gene>
<dbReference type="InterPro" id="IPR000192">
    <property type="entry name" value="Aminotrans_V_dom"/>
</dbReference>
<dbReference type="Gene3D" id="3.40.640.10">
    <property type="entry name" value="Type I PLP-dependent aspartate aminotransferase-like (Major domain)"/>
    <property type="match status" value="1"/>
</dbReference>
<reference evidence="2 3" key="1">
    <citation type="submission" date="2018-11" db="EMBL/GenBank/DDBJ databases">
        <title>Complete genome sequence of Paenibacillus baekrokdamisoli strain KCTC 33723.</title>
        <authorList>
            <person name="Kang S.W."/>
            <person name="Lee K.C."/>
            <person name="Kim K.K."/>
            <person name="Kim J.S."/>
            <person name="Kim D.S."/>
            <person name="Ko S.H."/>
            <person name="Yang S.H."/>
            <person name="Lee J.S."/>
        </authorList>
    </citation>
    <scope>NUCLEOTIDE SEQUENCE [LARGE SCALE GENOMIC DNA]</scope>
    <source>
        <strain evidence="2 3">KCTC 33723</strain>
    </source>
</reference>
<name>A0A3G9IUL4_9BACL</name>
<sequence length="373" mass="41869">MNPLIEKTAFIGLMDHTWFYSGAESPPHQGCMDAVNEYMMARTLGPDGRERNTQVEQTCKSNIAQLLKGKPADIAFLSNSSEAISMIAQSLVLEKGDNIVINTLEFPSGILPWLLLKDKGVEVRIVNHANWEISVEDIMNQVDSHTKLVMTSHVSYLSGARLDYKALYAQLKTTEALLLLDITQSLGAVAVDMNHADFVVCSSYKWLLSIHGLSILGINPARAARFNSRSIGWRSVTDMFGPNRFEAFDFHADARRFELGFPSYPTIYATNFSTSLLLEIGESRIESHILELGRYLIDQLTELGYEIMTPSDPERRAGNICIVAKHGDKIAENLRKQRVYIWGGDGRFRVSLHVFNDKEDIDKLVLLLGMKQL</sequence>
<proteinExistence type="predicted"/>
<dbReference type="Proteomes" id="UP000275368">
    <property type="component" value="Chromosome"/>
</dbReference>
<dbReference type="EMBL" id="AP019308">
    <property type="protein sequence ID" value="BBH19735.1"/>
    <property type="molecule type" value="Genomic_DNA"/>
</dbReference>
<dbReference type="OrthoDB" id="513408at2"/>
<dbReference type="Gene3D" id="3.90.1150.10">
    <property type="entry name" value="Aspartate Aminotransferase, domain 1"/>
    <property type="match status" value="1"/>
</dbReference>
<organism evidence="2 3">
    <name type="scientific">Paenibacillus baekrokdamisoli</name>
    <dbReference type="NCBI Taxonomy" id="1712516"/>
    <lineage>
        <taxon>Bacteria</taxon>
        <taxon>Bacillati</taxon>
        <taxon>Bacillota</taxon>
        <taxon>Bacilli</taxon>
        <taxon>Bacillales</taxon>
        <taxon>Paenibacillaceae</taxon>
        <taxon>Paenibacillus</taxon>
    </lineage>
</organism>
<protein>
    <submittedName>
        <fullName evidence="2">Cysteine desulfurase</fullName>
    </submittedName>
</protein>
<dbReference type="PANTHER" id="PTHR43586">
    <property type="entry name" value="CYSTEINE DESULFURASE"/>
    <property type="match status" value="1"/>
</dbReference>
<keyword evidence="3" id="KW-1185">Reference proteome</keyword>
<evidence type="ECO:0000313" key="2">
    <source>
        <dbReference type="EMBL" id="BBH19735.1"/>
    </source>
</evidence>
<dbReference type="KEGG" id="pbk:Back11_10800"/>
<accession>A0A3G9IUL4</accession>
<dbReference type="PANTHER" id="PTHR43586:SF15">
    <property type="entry name" value="BLR3095 PROTEIN"/>
    <property type="match status" value="1"/>
</dbReference>
<evidence type="ECO:0000313" key="3">
    <source>
        <dbReference type="Proteomes" id="UP000275368"/>
    </source>
</evidence>
<dbReference type="Pfam" id="PF00266">
    <property type="entry name" value="Aminotran_5"/>
    <property type="match status" value="1"/>
</dbReference>
<dbReference type="SUPFAM" id="SSF53383">
    <property type="entry name" value="PLP-dependent transferases"/>
    <property type="match status" value="1"/>
</dbReference>